<dbReference type="EMBL" id="KN639264">
    <property type="protein sequence ID" value="KHN48931.1"/>
    <property type="molecule type" value="Genomic_DNA"/>
</dbReference>
<protein>
    <submittedName>
        <fullName evidence="1">Uncharacterized protein</fullName>
    </submittedName>
</protein>
<accession>A0A0B2SQH0</accession>
<dbReference type="Proteomes" id="UP000053555">
    <property type="component" value="Unassembled WGS sequence"/>
</dbReference>
<proteinExistence type="predicted"/>
<sequence>MHQKIFLLSFELSPPKIKNKKTVTEEKLHSPRQNERERIGSFHVSLSPSLSQWVLC</sequence>
<organism evidence="1">
    <name type="scientific">Glycine soja</name>
    <name type="common">Wild soybean</name>
    <dbReference type="NCBI Taxonomy" id="3848"/>
    <lineage>
        <taxon>Eukaryota</taxon>
        <taxon>Viridiplantae</taxon>
        <taxon>Streptophyta</taxon>
        <taxon>Embryophyta</taxon>
        <taxon>Tracheophyta</taxon>
        <taxon>Spermatophyta</taxon>
        <taxon>Magnoliopsida</taxon>
        <taxon>eudicotyledons</taxon>
        <taxon>Gunneridae</taxon>
        <taxon>Pentapetalae</taxon>
        <taxon>rosids</taxon>
        <taxon>fabids</taxon>
        <taxon>Fabales</taxon>
        <taxon>Fabaceae</taxon>
        <taxon>Papilionoideae</taxon>
        <taxon>50 kb inversion clade</taxon>
        <taxon>NPAAA clade</taxon>
        <taxon>indigoferoid/millettioid clade</taxon>
        <taxon>Phaseoleae</taxon>
        <taxon>Glycine</taxon>
        <taxon>Glycine subgen. Soja</taxon>
    </lineage>
</organism>
<reference evidence="1" key="1">
    <citation type="submission" date="2014-07" db="EMBL/GenBank/DDBJ databases">
        <title>Identification of a novel salt tolerance gene in wild soybean by whole-genome sequencing.</title>
        <authorList>
            <person name="Lam H.-M."/>
            <person name="Qi X."/>
            <person name="Li M.-W."/>
            <person name="Liu X."/>
            <person name="Xie M."/>
            <person name="Ni M."/>
            <person name="Xu X."/>
        </authorList>
    </citation>
    <scope>NUCLEOTIDE SEQUENCE [LARGE SCALE GENOMIC DNA]</scope>
    <source>
        <tissue evidence="1">Root</tissue>
    </source>
</reference>
<name>A0A0B2SQH0_GLYSO</name>
<dbReference type="AlphaFoldDB" id="A0A0B2SQH0"/>
<evidence type="ECO:0000313" key="1">
    <source>
        <dbReference type="EMBL" id="KHN48931.1"/>
    </source>
</evidence>
<gene>
    <name evidence="1" type="ORF">glysoja_025308</name>
</gene>